<accession>A0ABW2F9L6</accession>
<dbReference type="InterPro" id="IPR006680">
    <property type="entry name" value="Amidohydro-rel"/>
</dbReference>
<gene>
    <name evidence="3" type="ORF">ACFQMJ_15430</name>
</gene>
<dbReference type="PANTHER" id="PTHR43569:SF2">
    <property type="entry name" value="AMIDOHYDROLASE-RELATED DOMAIN-CONTAINING PROTEIN"/>
    <property type="match status" value="1"/>
</dbReference>
<feature type="domain" description="Amidohydrolase-related" evidence="2">
    <location>
        <begin position="10"/>
        <end position="283"/>
    </location>
</feature>
<dbReference type="Gene3D" id="3.20.20.140">
    <property type="entry name" value="Metal-dependent hydrolases"/>
    <property type="match status" value="1"/>
</dbReference>
<dbReference type="InterPro" id="IPR052350">
    <property type="entry name" value="Metallo-dep_Lactonases"/>
</dbReference>
<organism evidence="3 4">
    <name type="scientific">Cohnella cellulosilytica</name>
    <dbReference type="NCBI Taxonomy" id="986710"/>
    <lineage>
        <taxon>Bacteria</taxon>
        <taxon>Bacillati</taxon>
        <taxon>Bacillota</taxon>
        <taxon>Bacilli</taxon>
        <taxon>Bacillales</taxon>
        <taxon>Paenibacillaceae</taxon>
        <taxon>Cohnella</taxon>
    </lineage>
</organism>
<reference evidence="4" key="1">
    <citation type="journal article" date="2019" name="Int. J. Syst. Evol. Microbiol.">
        <title>The Global Catalogue of Microorganisms (GCM) 10K type strain sequencing project: providing services to taxonomists for standard genome sequencing and annotation.</title>
        <authorList>
            <consortium name="The Broad Institute Genomics Platform"/>
            <consortium name="The Broad Institute Genome Sequencing Center for Infectious Disease"/>
            <person name="Wu L."/>
            <person name="Ma J."/>
        </authorList>
    </citation>
    <scope>NUCLEOTIDE SEQUENCE [LARGE SCALE GENOMIC DNA]</scope>
    <source>
        <strain evidence="4">KCTC 12907</strain>
    </source>
</reference>
<protein>
    <submittedName>
        <fullName evidence="3">Amidohydrolase family protein</fullName>
    </submittedName>
</protein>
<comment type="similarity">
    <text evidence="1">Belongs to the metallo-dependent hydrolases superfamily.</text>
</comment>
<dbReference type="EMBL" id="JBHTAI010000009">
    <property type="protein sequence ID" value="MFC7149917.1"/>
    <property type="molecule type" value="Genomic_DNA"/>
</dbReference>
<evidence type="ECO:0000313" key="3">
    <source>
        <dbReference type="EMBL" id="MFC7149917.1"/>
    </source>
</evidence>
<name>A0ABW2F9L6_9BACL</name>
<evidence type="ECO:0000256" key="1">
    <source>
        <dbReference type="ARBA" id="ARBA00038310"/>
    </source>
</evidence>
<proteinExistence type="inferred from homology"/>
<dbReference type="Proteomes" id="UP001596378">
    <property type="component" value="Unassembled WGS sequence"/>
</dbReference>
<dbReference type="SUPFAM" id="SSF51556">
    <property type="entry name" value="Metallo-dependent hydrolases"/>
    <property type="match status" value="1"/>
</dbReference>
<dbReference type="Pfam" id="PF04909">
    <property type="entry name" value="Amidohydro_2"/>
    <property type="match status" value="1"/>
</dbReference>
<evidence type="ECO:0000259" key="2">
    <source>
        <dbReference type="Pfam" id="PF04909"/>
    </source>
</evidence>
<evidence type="ECO:0000313" key="4">
    <source>
        <dbReference type="Proteomes" id="UP001596378"/>
    </source>
</evidence>
<dbReference type="PANTHER" id="PTHR43569">
    <property type="entry name" value="AMIDOHYDROLASE"/>
    <property type="match status" value="1"/>
</dbReference>
<keyword evidence="4" id="KW-1185">Reference proteome</keyword>
<dbReference type="InterPro" id="IPR032466">
    <property type="entry name" value="Metal_Hydrolase"/>
</dbReference>
<comment type="caution">
    <text evidence="3">The sequence shown here is derived from an EMBL/GenBank/DDBJ whole genome shotgun (WGS) entry which is preliminary data.</text>
</comment>
<dbReference type="RefSeq" id="WP_378046426.1">
    <property type="nucleotide sequence ID" value="NZ_JBHMDN010000010.1"/>
</dbReference>
<sequence>MKGVWQTMKVDAHQHFWNLARVDYPWLGPEYGPIYRTFEARDLEPHLLEAGIDRTVLVQAMDSYEDTDYMLETAAAHEWIGGVVGWVPLNRPDEAALRLEHYGNNRYFKGVRHLIHEEKDPDWVVQPSVIEGLKLLAERGLTFDVVAVFPNHLKHVPYLAERVPELRMVIDHLAKPPIRNKGWEPWASQLAIAASYPNVYAKLSGLNTAASADWSASELQRYADYAIERFGANRLMFGSDWPVANLNGDYGTVWRETNKMLAGCSKEDAAAILGGTAAAFYRL</sequence>